<evidence type="ECO:0000313" key="10">
    <source>
        <dbReference type="EMBL" id="WPL17714.1"/>
    </source>
</evidence>
<feature type="transmembrane region" description="Helical" evidence="8">
    <location>
        <begin position="275"/>
        <end position="298"/>
    </location>
</feature>
<dbReference type="CDD" id="cd04187">
    <property type="entry name" value="DPM1_like_bac"/>
    <property type="match status" value="1"/>
</dbReference>
<keyword evidence="4 8" id="KW-0812">Transmembrane</keyword>
<evidence type="ECO:0000256" key="3">
    <source>
        <dbReference type="ARBA" id="ARBA00022679"/>
    </source>
</evidence>
<dbReference type="Proteomes" id="UP001432180">
    <property type="component" value="Chromosome"/>
</dbReference>
<dbReference type="EMBL" id="CP121472">
    <property type="protein sequence ID" value="WPL17714.1"/>
    <property type="molecule type" value="Genomic_DNA"/>
</dbReference>
<evidence type="ECO:0000256" key="7">
    <source>
        <dbReference type="ARBA" id="ARBA00023136"/>
    </source>
</evidence>
<keyword evidence="7 8" id="KW-0472">Membrane</keyword>
<organism evidence="10 11">
    <name type="scientific">Thiorhodovibrio winogradskyi</name>
    <dbReference type="NCBI Taxonomy" id="77007"/>
    <lineage>
        <taxon>Bacteria</taxon>
        <taxon>Pseudomonadati</taxon>
        <taxon>Pseudomonadota</taxon>
        <taxon>Gammaproteobacteria</taxon>
        <taxon>Chromatiales</taxon>
        <taxon>Chromatiaceae</taxon>
        <taxon>Thiorhodovibrio</taxon>
    </lineage>
</organism>
<dbReference type="PANTHER" id="PTHR48090">
    <property type="entry name" value="UNDECAPRENYL-PHOSPHATE 4-DEOXY-4-FORMAMIDO-L-ARABINOSE TRANSFERASE-RELATED"/>
    <property type="match status" value="1"/>
</dbReference>
<evidence type="ECO:0000313" key="11">
    <source>
        <dbReference type="Proteomes" id="UP001432180"/>
    </source>
</evidence>
<dbReference type="Gene3D" id="3.90.550.10">
    <property type="entry name" value="Spore Coat Polysaccharide Biosynthesis Protein SpsA, Chain A"/>
    <property type="match status" value="1"/>
</dbReference>
<evidence type="ECO:0000256" key="2">
    <source>
        <dbReference type="ARBA" id="ARBA00022676"/>
    </source>
</evidence>
<proteinExistence type="predicted"/>
<evidence type="ECO:0000259" key="9">
    <source>
        <dbReference type="Pfam" id="PF00535"/>
    </source>
</evidence>
<dbReference type="GO" id="GO:0099621">
    <property type="term" value="F:undecaprenyl-phosphate 4-deoxy-4-formamido-L-arabinose transferase activity"/>
    <property type="evidence" value="ECO:0007669"/>
    <property type="project" value="UniProtKB-EC"/>
</dbReference>
<dbReference type="InterPro" id="IPR029044">
    <property type="entry name" value="Nucleotide-diphossugar_trans"/>
</dbReference>
<accession>A0ABZ0SBN0</accession>
<dbReference type="SUPFAM" id="SSF53448">
    <property type="entry name" value="Nucleotide-diphospho-sugar transferases"/>
    <property type="match status" value="1"/>
</dbReference>
<feature type="domain" description="Glycosyltransferase 2-like" evidence="9">
    <location>
        <begin position="16"/>
        <end position="174"/>
    </location>
</feature>
<keyword evidence="3 10" id="KW-0808">Transferase</keyword>
<keyword evidence="6 8" id="KW-1133">Transmembrane helix</keyword>
<name>A0ABZ0SBN0_9GAMM</name>
<dbReference type="EC" id="2.4.2.53" evidence="10"/>
<keyword evidence="2 10" id="KW-0328">Glycosyltransferase</keyword>
<evidence type="ECO:0000256" key="8">
    <source>
        <dbReference type="SAM" id="Phobius"/>
    </source>
</evidence>
<sequence>MMQNEAQAHDGLLDYSVVVPVYRSEKILPELHRRLTEVMRQLDSTYEIIFVDDCGPDRAWSVLEQLARDDVRVVAIQLMRNSGQSNATLCGLAHTRGERVLTLDDDLQHPPEEIPRLIEALLPNVDVVMGVPKEKRHHWFRRLGSSLMHEVNCYLLGKDPHLRFTSLRLMRRAVVDGLLKLRTLSPALGPMINSVTHRIVNTTVEHASRLEGRSGYTFRRLLSQTMSNLIGYSMLPLRLLALMGALGIVLSAIFAAILIVRYLTGGINVPGWTTIALLLVLISGFNFFAFAIIGEYVLRILQRVNATPQYFVRSRITQARDEEGRNAVG</sequence>
<reference evidence="10 11" key="1">
    <citation type="journal article" date="2023" name="Microorganisms">
        <title>Thiorhodovibrio frisius and Trv. litoralis spp. nov., Two Novel Members from a Clade of Fastidious Purple Sulfur Bacteria That Exhibit Unique Red-Shifted Light-Harvesting Capabilities.</title>
        <authorList>
            <person name="Methner A."/>
            <person name="Kuzyk S.B."/>
            <person name="Petersen J."/>
            <person name="Bauer S."/>
            <person name="Brinkmann H."/>
            <person name="Sichau K."/>
            <person name="Wanner G."/>
            <person name="Wolf J."/>
            <person name="Neumann-Schaal M."/>
            <person name="Henke P."/>
            <person name="Tank M."/>
            <person name="Sproer C."/>
            <person name="Bunk B."/>
            <person name="Overmann J."/>
        </authorList>
    </citation>
    <scope>NUCLEOTIDE SEQUENCE [LARGE SCALE GENOMIC DNA]</scope>
    <source>
        <strain evidence="10 11">DSM 6702</strain>
    </source>
</reference>
<evidence type="ECO:0000256" key="4">
    <source>
        <dbReference type="ARBA" id="ARBA00022692"/>
    </source>
</evidence>
<keyword evidence="1" id="KW-1003">Cell membrane</keyword>
<keyword evidence="5" id="KW-0448">Lipopolysaccharide biosynthesis</keyword>
<gene>
    <name evidence="10" type="primary">arnC_2</name>
    <name evidence="10" type="ORF">Thiowin_02753</name>
</gene>
<dbReference type="InterPro" id="IPR050256">
    <property type="entry name" value="Glycosyltransferase_2"/>
</dbReference>
<evidence type="ECO:0000256" key="1">
    <source>
        <dbReference type="ARBA" id="ARBA00022475"/>
    </source>
</evidence>
<evidence type="ECO:0000256" key="5">
    <source>
        <dbReference type="ARBA" id="ARBA00022985"/>
    </source>
</evidence>
<dbReference type="Pfam" id="PF00535">
    <property type="entry name" value="Glycos_transf_2"/>
    <property type="match status" value="1"/>
</dbReference>
<feature type="transmembrane region" description="Helical" evidence="8">
    <location>
        <begin position="239"/>
        <end position="263"/>
    </location>
</feature>
<evidence type="ECO:0000256" key="6">
    <source>
        <dbReference type="ARBA" id="ARBA00022989"/>
    </source>
</evidence>
<dbReference type="InterPro" id="IPR001173">
    <property type="entry name" value="Glyco_trans_2-like"/>
</dbReference>
<protein>
    <submittedName>
        <fullName evidence="10">Undecaprenyl-phosphate 4-deoxy-4-formamido-L-arabinose transferase</fullName>
        <ecNumber evidence="10">2.4.2.53</ecNumber>
    </submittedName>
</protein>
<keyword evidence="11" id="KW-1185">Reference proteome</keyword>
<dbReference type="PANTHER" id="PTHR48090:SF3">
    <property type="entry name" value="UNDECAPRENYL-PHOSPHATE 4-DEOXY-4-FORMAMIDO-L-ARABINOSE TRANSFERASE"/>
    <property type="match status" value="1"/>
</dbReference>